<proteinExistence type="predicted"/>
<comment type="caution">
    <text evidence="1">The sequence shown here is derived from an EMBL/GenBank/DDBJ whole genome shotgun (WGS) entry which is preliminary data.</text>
</comment>
<dbReference type="Proteomes" id="UP000233440">
    <property type="component" value="Unassembled WGS sequence"/>
</dbReference>
<dbReference type="OrthoDB" id="9893476at2"/>
<evidence type="ECO:0000313" key="1">
    <source>
        <dbReference type="EMBL" id="PKR83021.1"/>
    </source>
</evidence>
<organism evidence="1 2">
    <name type="scientific">Heyndrickxia camelliae</name>
    <dbReference type="NCBI Taxonomy" id="1707093"/>
    <lineage>
        <taxon>Bacteria</taxon>
        <taxon>Bacillati</taxon>
        <taxon>Bacillota</taxon>
        <taxon>Bacilli</taxon>
        <taxon>Bacillales</taxon>
        <taxon>Bacillaceae</taxon>
        <taxon>Heyndrickxia</taxon>
    </lineage>
</organism>
<reference evidence="1 2" key="1">
    <citation type="submission" date="2017-11" db="EMBL/GenBank/DDBJ databases">
        <title>Bacillus camelliae sp. nov., isolated from pu'er tea.</title>
        <authorList>
            <person name="Niu L."/>
        </authorList>
    </citation>
    <scope>NUCLEOTIDE SEQUENCE [LARGE SCALE GENOMIC DNA]</scope>
    <source>
        <strain evidence="1 2">7578-1</strain>
    </source>
</reference>
<keyword evidence="2" id="KW-1185">Reference proteome</keyword>
<dbReference type="EMBL" id="PIQO01000023">
    <property type="protein sequence ID" value="PKR83021.1"/>
    <property type="molecule type" value="Genomic_DNA"/>
</dbReference>
<evidence type="ECO:0000313" key="2">
    <source>
        <dbReference type="Proteomes" id="UP000233440"/>
    </source>
</evidence>
<dbReference type="AlphaFoldDB" id="A0A2N3LEH9"/>
<name>A0A2N3LEH9_9BACI</name>
<dbReference type="RefSeq" id="WP_101356166.1">
    <property type="nucleotide sequence ID" value="NZ_PIQO01000023.1"/>
</dbReference>
<sequence length="84" mass="9782">MAYKWEKDTLQKYGEEATQNLIKQQQKYEAMKKDNDCNYCGKGNEGAIIEGKDGKPYILHLGLWSNGRCHYCGKYTAEWLNNKK</sequence>
<protein>
    <submittedName>
        <fullName evidence="1">Uncharacterized protein</fullName>
    </submittedName>
</protein>
<gene>
    <name evidence="1" type="ORF">CWO92_21005</name>
</gene>
<accession>A0A2N3LEH9</accession>